<reference evidence="1 2" key="1">
    <citation type="submission" date="2018-05" db="EMBL/GenBank/DDBJ databases">
        <title>A metagenomic window into the 2 km-deep terrestrial subsurface aquifer revealed taxonomically and functionally diverse microbial community comprising novel uncultured bacterial lineages.</title>
        <authorList>
            <person name="Kadnikov V.V."/>
            <person name="Mardanov A.V."/>
            <person name="Beletsky A.V."/>
            <person name="Banks D."/>
            <person name="Pimenov N.V."/>
            <person name="Frank Y.A."/>
            <person name="Karnachuk O.V."/>
            <person name="Ravin N.V."/>
        </authorList>
    </citation>
    <scope>NUCLEOTIDE SEQUENCE [LARGE SCALE GENOMIC DNA]</scope>
    <source>
        <strain evidence="1">BY5</strain>
    </source>
</reference>
<dbReference type="AlphaFoldDB" id="A0A367ZWU8"/>
<evidence type="ECO:0000313" key="2">
    <source>
        <dbReference type="Proteomes" id="UP000252355"/>
    </source>
</evidence>
<organism evidence="1 2">
    <name type="scientific">Candidatus Ozemobacter sibiricus</name>
    <dbReference type="NCBI Taxonomy" id="2268124"/>
    <lineage>
        <taxon>Bacteria</taxon>
        <taxon>Candidatus Ozemobacteria</taxon>
        <taxon>Candidatus Ozemobacterales</taxon>
        <taxon>Candidatus Ozemobacteraceae</taxon>
        <taxon>Candidatus Ozemobacter</taxon>
    </lineage>
</organism>
<comment type="caution">
    <text evidence="1">The sequence shown here is derived from an EMBL/GenBank/DDBJ whole genome shotgun (WGS) entry which is preliminary data.</text>
</comment>
<dbReference type="Proteomes" id="UP000252355">
    <property type="component" value="Unassembled WGS sequence"/>
</dbReference>
<protein>
    <submittedName>
        <fullName evidence="1">Uncharacterized protein</fullName>
    </submittedName>
</protein>
<evidence type="ECO:0000313" key="1">
    <source>
        <dbReference type="EMBL" id="RCK81801.1"/>
    </source>
</evidence>
<sequence length="184" mass="20956">MLLFCLVTFTFLFSMVSSRNRMRKQTLSTHTQKKAYYMAQGGIQQALLKLRLLHRKAYDAGAISRGVCPFLNPYENNVVSNANPDRATRKALDIFLSDLKSTSTSPDLSLRLTGGTYPIPNSGTTQWKYEVTEFNVDTYYMRSDGSVKEVAHIKAMGYAFDPRDLVPERRELVEKSVELTRKIK</sequence>
<name>A0A367ZWU8_9BACT</name>
<dbReference type="EMBL" id="QOQW01000001">
    <property type="protein sequence ID" value="RCK81801.1"/>
    <property type="molecule type" value="Genomic_DNA"/>
</dbReference>
<accession>A0A367ZWU8</accession>
<gene>
    <name evidence="1" type="ORF">OZSIB_0935</name>
</gene>
<proteinExistence type="predicted"/>